<evidence type="ECO:0000259" key="4">
    <source>
        <dbReference type="PROSITE" id="PS50043"/>
    </source>
</evidence>
<keyword evidence="2" id="KW-0238">DNA-binding</keyword>
<evidence type="ECO:0000256" key="1">
    <source>
        <dbReference type="ARBA" id="ARBA00022553"/>
    </source>
</evidence>
<evidence type="ECO:0000256" key="3">
    <source>
        <dbReference type="PROSITE-ProRule" id="PRU00169"/>
    </source>
</evidence>
<evidence type="ECO:0000256" key="2">
    <source>
        <dbReference type="ARBA" id="ARBA00023125"/>
    </source>
</evidence>
<dbReference type="SUPFAM" id="SSF46894">
    <property type="entry name" value="C-terminal effector domain of the bipartite response regulators"/>
    <property type="match status" value="1"/>
</dbReference>
<dbReference type="GO" id="GO:0003677">
    <property type="term" value="F:DNA binding"/>
    <property type="evidence" value="ECO:0007669"/>
    <property type="project" value="UniProtKB-KW"/>
</dbReference>
<dbReference type="GO" id="GO:0006355">
    <property type="term" value="P:regulation of DNA-templated transcription"/>
    <property type="evidence" value="ECO:0007669"/>
    <property type="project" value="InterPro"/>
</dbReference>
<feature type="domain" description="HTH luxR-type" evidence="4">
    <location>
        <begin position="140"/>
        <end position="210"/>
    </location>
</feature>
<protein>
    <submittedName>
        <fullName evidence="6">Response regulator transcription factor</fullName>
    </submittedName>
</protein>
<dbReference type="Gene3D" id="1.10.10.10">
    <property type="entry name" value="Winged helix-like DNA-binding domain superfamily/Winged helix DNA-binding domain"/>
    <property type="match status" value="1"/>
</dbReference>
<proteinExistence type="predicted"/>
<dbReference type="InterPro" id="IPR016032">
    <property type="entry name" value="Sig_transdc_resp-reg_C-effctor"/>
</dbReference>
<dbReference type="PROSITE" id="PS50110">
    <property type="entry name" value="RESPONSE_REGULATORY"/>
    <property type="match status" value="1"/>
</dbReference>
<dbReference type="SMART" id="SM00448">
    <property type="entry name" value="REC"/>
    <property type="match status" value="1"/>
</dbReference>
<comment type="caution">
    <text evidence="6">The sequence shown here is derived from an EMBL/GenBank/DDBJ whole genome shotgun (WGS) entry which is preliminary data.</text>
</comment>
<dbReference type="AlphaFoldDB" id="A0A8I0HPI7"/>
<dbReference type="Pfam" id="PF00072">
    <property type="entry name" value="Response_reg"/>
    <property type="match status" value="1"/>
</dbReference>
<keyword evidence="1 3" id="KW-0597">Phosphoprotein</keyword>
<evidence type="ECO:0000259" key="5">
    <source>
        <dbReference type="PROSITE" id="PS50110"/>
    </source>
</evidence>
<accession>A0A8I0HPI7</accession>
<dbReference type="InterPro" id="IPR039420">
    <property type="entry name" value="WalR-like"/>
</dbReference>
<dbReference type="PROSITE" id="PS50043">
    <property type="entry name" value="HTH_LUXR_2"/>
    <property type="match status" value="1"/>
</dbReference>
<dbReference type="Proteomes" id="UP000650224">
    <property type="component" value="Unassembled WGS sequence"/>
</dbReference>
<dbReference type="GO" id="GO:0000160">
    <property type="term" value="P:phosphorelay signal transduction system"/>
    <property type="evidence" value="ECO:0007669"/>
    <property type="project" value="InterPro"/>
</dbReference>
<dbReference type="InterPro" id="IPR000792">
    <property type="entry name" value="Tscrpt_reg_LuxR_C"/>
</dbReference>
<dbReference type="CDD" id="cd06170">
    <property type="entry name" value="LuxR_C_like"/>
    <property type="match status" value="1"/>
</dbReference>
<dbReference type="SMART" id="SM00421">
    <property type="entry name" value="HTH_LUXR"/>
    <property type="match status" value="1"/>
</dbReference>
<dbReference type="Pfam" id="PF00196">
    <property type="entry name" value="GerE"/>
    <property type="match status" value="1"/>
</dbReference>
<dbReference type="InterPro" id="IPR036388">
    <property type="entry name" value="WH-like_DNA-bd_sf"/>
</dbReference>
<name>A0A8I0HPI7_9CORY</name>
<dbReference type="InterPro" id="IPR001789">
    <property type="entry name" value="Sig_transdc_resp-reg_receiver"/>
</dbReference>
<dbReference type="PRINTS" id="PR00038">
    <property type="entry name" value="HTHLUXR"/>
</dbReference>
<dbReference type="PROSITE" id="PS00622">
    <property type="entry name" value="HTH_LUXR_1"/>
    <property type="match status" value="1"/>
</dbReference>
<sequence length="220" mass="23785">MTLNVLAVDDHEVALAGIDAILRSSDDCTLVGSFSTADEACRFIRSRDDVRIDITLLDLRLADNSDPFANVQSFCGLGIPVLIFSSLEDPYLARRALHAGSAGVLEKSASALELNQAIVTICGGNTLANAEWASVIDSDPCLVRVDLSPRQREVLELYASGESAKRVATILGLSVETVQDYINRIRYKYAQTGRPANTKVEMFQRAQEDGFLPGPLGPIA</sequence>
<dbReference type="RefSeq" id="WP_191733818.1">
    <property type="nucleotide sequence ID" value="NZ_JACSPR010000006.1"/>
</dbReference>
<gene>
    <name evidence="6" type="ORF">H9627_09600</name>
</gene>
<dbReference type="PANTHER" id="PTHR43214">
    <property type="entry name" value="TWO-COMPONENT RESPONSE REGULATOR"/>
    <property type="match status" value="1"/>
</dbReference>
<evidence type="ECO:0000313" key="6">
    <source>
        <dbReference type="EMBL" id="MBD8030569.1"/>
    </source>
</evidence>
<dbReference type="SUPFAM" id="SSF52172">
    <property type="entry name" value="CheY-like"/>
    <property type="match status" value="1"/>
</dbReference>
<dbReference type="InterPro" id="IPR058245">
    <property type="entry name" value="NreC/VraR/RcsB-like_REC"/>
</dbReference>
<feature type="domain" description="Response regulatory" evidence="5">
    <location>
        <begin position="4"/>
        <end position="122"/>
    </location>
</feature>
<dbReference type="EMBL" id="JACSPR010000006">
    <property type="protein sequence ID" value="MBD8030569.1"/>
    <property type="molecule type" value="Genomic_DNA"/>
</dbReference>
<organism evidence="6 7">
    <name type="scientific">Corynebacterium gallinarum</name>
    <dbReference type="NCBI Taxonomy" id="2762214"/>
    <lineage>
        <taxon>Bacteria</taxon>
        <taxon>Bacillati</taxon>
        <taxon>Actinomycetota</taxon>
        <taxon>Actinomycetes</taxon>
        <taxon>Mycobacteriales</taxon>
        <taxon>Corynebacteriaceae</taxon>
        <taxon>Corynebacterium</taxon>
    </lineage>
</organism>
<dbReference type="PANTHER" id="PTHR43214:SF42">
    <property type="entry name" value="TRANSCRIPTIONAL REGULATORY PROTEIN DESR"/>
    <property type="match status" value="1"/>
</dbReference>
<reference evidence="6 7" key="1">
    <citation type="submission" date="2020-08" db="EMBL/GenBank/DDBJ databases">
        <title>A Genomic Blueprint of the Chicken Gut Microbiome.</title>
        <authorList>
            <person name="Gilroy R."/>
            <person name="Ravi A."/>
            <person name="Getino M."/>
            <person name="Pursley I."/>
            <person name="Horton D.L."/>
            <person name="Alikhan N.-F."/>
            <person name="Baker D."/>
            <person name="Gharbi K."/>
            <person name="Hall N."/>
            <person name="Watson M."/>
            <person name="Adriaenssens E.M."/>
            <person name="Foster-Nyarko E."/>
            <person name="Jarju S."/>
            <person name="Secka A."/>
            <person name="Antonio M."/>
            <person name="Oren A."/>
            <person name="Chaudhuri R."/>
            <person name="La Ragione R.M."/>
            <person name="Hildebrand F."/>
            <person name="Pallen M.J."/>
        </authorList>
    </citation>
    <scope>NUCLEOTIDE SEQUENCE [LARGE SCALE GENOMIC DNA]</scope>
    <source>
        <strain evidence="6 7">Sa1YVA5</strain>
    </source>
</reference>
<dbReference type="InterPro" id="IPR011006">
    <property type="entry name" value="CheY-like_superfamily"/>
</dbReference>
<feature type="modified residue" description="4-aspartylphosphate" evidence="3">
    <location>
        <position position="58"/>
    </location>
</feature>
<dbReference type="Gene3D" id="3.40.50.2300">
    <property type="match status" value="1"/>
</dbReference>
<keyword evidence="7" id="KW-1185">Reference proteome</keyword>
<evidence type="ECO:0000313" key="7">
    <source>
        <dbReference type="Proteomes" id="UP000650224"/>
    </source>
</evidence>
<dbReference type="CDD" id="cd17535">
    <property type="entry name" value="REC_NarL-like"/>
    <property type="match status" value="1"/>
</dbReference>